<dbReference type="PANTHER" id="PTHR42964">
    <property type="entry name" value="ENOYL-COA HYDRATASE"/>
    <property type="match status" value="1"/>
</dbReference>
<name>A7A5I1_BIFAD</name>
<dbReference type="CDD" id="cd06558">
    <property type="entry name" value="crotonase-like"/>
    <property type="match status" value="1"/>
</dbReference>
<dbReference type="HOGENOM" id="CLU_009834_7_3_11"/>
<accession>A7A5I1</accession>
<protein>
    <submittedName>
        <fullName evidence="2">Polyketide biosynthesis enoyl-CoA hydratase PksH protein</fullName>
    </submittedName>
</protein>
<evidence type="ECO:0000313" key="3">
    <source>
        <dbReference type="Proteomes" id="UP000003773"/>
    </source>
</evidence>
<dbReference type="EMBL" id="AAXD02000019">
    <property type="protein sequence ID" value="EDN83140.1"/>
    <property type="molecule type" value="Genomic_DNA"/>
</dbReference>
<sequence>MGLMSRHYESIKVRAEDGVVFVQMHRPPANNAIDDRLIAELGDALSACEAQATVVVLEGLPEVFCSGADFDEIRGRFERGTIQGQDPEPLYELWRRLACGPFVSVAHVRGRANAGGIGFVAACDLVLAEDAASFSLSELLFGLMPACVLPFLIRRTGIARANYLTLTTQPVSARQALDWGLVDACEADSANLLRKHLLRLRRLGKDGVARYKRYAVELDDSLAAAKPKALAANREVFGDADNVAKIARFVRSGKFPWEAD</sequence>
<dbReference type="NCBIfam" id="NF005498">
    <property type="entry name" value="PRK07112.1"/>
    <property type="match status" value="1"/>
</dbReference>
<dbReference type="Pfam" id="PF00378">
    <property type="entry name" value="ECH_1"/>
    <property type="match status" value="1"/>
</dbReference>
<gene>
    <name evidence="2" type="primary">pksH</name>
    <name evidence="2" type="ORF">BIFADO_01100</name>
</gene>
<comment type="caution">
    <text evidence="2">The sequence shown here is derived from an EMBL/GenBank/DDBJ whole genome shotgun (WGS) entry which is preliminary data.</text>
</comment>
<dbReference type="Proteomes" id="UP000003773">
    <property type="component" value="Unassembled WGS sequence"/>
</dbReference>
<organism evidence="2 3">
    <name type="scientific">Bifidobacterium adolescentis L2-32</name>
    <dbReference type="NCBI Taxonomy" id="411481"/>
    <lineage>
        <taxon>Bacteria</taxon>
        <taxon>Bacillati</taxon>
        <taxon>Actinomycetota</taxon>
        <taxon>Actinomycetes</taxon>
        <taxon>Bifidobacteriales</taxon>
        <taxon>Bifidobacteriaceae</taxon>
        <taxon>Bifidobacterium</taxon>
    </lineage>
</organism>
<reference evidence="2 3" key="2">
    <citation type="submission" date="2007-05" db="EMBL/GenBank/DDBJ databases">
        <title>Draft genome sequence of Bifidobacterium adolescentis (L2-32).</title>
        <authorList>
            <person name="Sudarsanam P."/>
            <person name="Ley R."/>
            <person name="Guruge J."/>
            <person name="Turnbaugh P.J."/>
            <person name="Mahowald M."/>
            <person name="Liep D."/>
            <person name="Gordon J."/>
        </authorList>
    </citation>
    <scope>NUCLEOTIDE SEQUENCE [LARGE SCALE GENOMIC DNA]</scope>
    <source>
        <strain evidence="2 3">L2-32</strain>
    </source>
</reference>
<proteinExistence type="inferred from homology"/>
<dbReference type="AlphaFoldDB" id="A7A5I1"/>
<dbReference type="InterPro" id="IPR051683">
    <property type="entry name" value="Enoyl-CoA_Hydratase/Isomerase"/>
</dbReference>
<comment type="similarity">
    <text evidence="1">Belongs to the enoyl-CoA hydratase/isomerase family.</text>
</comment>
<evidence type="ECO:0000313" key="2">
    <source>
        <dbReference type="EMBL" id="EDN83140.1"/>
    </source>
</evidence>
<dbReference type="InterPro" id="IPR001753">
    <property type="entry name" value="Enoyl-CoA_hydra/iso"/>
</dbReference>
<dbReference type="InterPro" id="IPR029045">
    <property type="entry name" value="ClpP/crotonase-like_dom_sf"/>
</dbReference>
<dbReference type="SUPFAM" id="SSF52096">
    <property type="entry name" value="ClpP/crotonase"/>
    <property type="match status" value="1"/>
</dbReference>
<evidence type="ECO:0000256" key="1">
    <source>
        <dbReference type="ARBA" id="ARBA00005254"/>
    </source>
</evidence>
<dbReference type="GO" id="GO:0003824">
    <property type="term" value="F:catalytic activity"/>
    <property type="evidence" value="ECO:0007669"/>
    <property type="project" value="UniProtKB-ARBA"/>
</dbReference>
<reference evidence="2 3" key="1">
    <citation type="submission" date="2007-04" db="EMBL/GenBank/DDBJ databases">
        <authorList>
            <person name="Fulton L."/>
            <person name="Clifton S."/>
            <person name="Fulton B."/>
            <person name="Xu J."/>
            <person name="Minx P."/>
            <person name="Pepin K.H."/>
            <person name="Johnson M."/>
            <person name="Thiruvilangam P."/>
            <person name="Bhonagiri V."/>
            <person name="Nash W.E."/>
            <person name="Mardis E.R."/>
            <person name="Wilson R.K."/>
        </authorList>
    </citation>
    <scope>NUCLEOTIDE SEQUENCE [LARGE SCALE GENOMIC DNA]</scope>
    <source>
        <strain evidence="2 3">L2-32</strain>
    </source>
</reference>
<dbReference type="Gene3D" id="3.90.226.10">
    <property type="entry name" value="2-enoyl-CoA Hydratase, Chain A, domain 1"/>
    <property type="match status" value="1"/>
</dbReference>
<dbReference type="PANTHER" id="PTHR42964:SF1">
    <property type="entry name" value="POLYKETIDE BIOSYNTHESIS ENOYL-COA HYDRATASE PKSH-RELATED"/>
    <property type="match status" value="1"/>
</dbReference>